<feature type="transmembrane region" description="Helical" evidence="7">
    <location>
        <begin position="238"/>
        <end position="259"/>
    </location>
</feature>
<proteinExistence type="inferred from homology"/>
<name>A0A6P5A633_BRABE</name>
<dbReference type="GO" id="GO:0070782">
    <property type="term" value="P:phosphatidylserine exposure on apoptotic cell surface"/>
    <property type="evidence" value="ECO:0007669"/>
    <property type="project" value="TreeGrafter"/>
</dbReference>
<feature type="compositionally biased region" description="Polar residues" evidence="8">
    <location>
        <begin position="1"/>
        <end position="23"/>
    </location>
</feature>
<dbReference type="RefSeq" id="XP_019638712.1">
    <property type="nucleotide sequence ID" value="XM_019783153.1"/>
</dbReference>
<keyword evidence="4 7" id="KW-0812">Transmembrane</keyword>
<feature type="transmembrane region" description="Helical" evidence="7">
    <location>
        <begin position="49"/>
        <end position="76"/>
    </location>
</feature>
<evidence type="ECO:0000256" key="5">
    <source>
        <dbReference type="ARBA" id="ARBA00022989"/>
    </source>
</evidence>
<dbReference type="InterPro" id="IPR018629">
    <property type="entry name" value="XK-rel"/>
</dbReference>
<organism evidence="9 10">
    <name type="scientific">Branchiostoma belcheri</name>
    <name type="common">Amphioxus</name>
    <dbReference type="NCBI Taxonomy" id="7741"/>
    <lineage>
        <taxon>Eukaryota</taxon>
        <taxon>Metazoa</taxon>
        <taxon>Chordata</taxon>
        <taxon>Cephalochordata</taxon>
        <taxon>Leptocardii</taxon>
        <taxon>Amphioxiformes</taxon>
        <taxon>Branchiostomatidae</taxon>
        <taxon>Branchiostoma</taxon>
    </lineage>
</organism>
<accession>A0A6P5A633</accession>
<reference evidence="10" key="1">
    <citation type="submission" date="2025-08" db="UniProtKB">
        <authorList>
            <consortium name="RefSeq"/>
        </authorList>
    </citation>
    <scope>IDENTIFICATION</scope>
    <source>
        <tissue evidence="10">Gonad</tissue>
    </source>
</reference>
<dbReference type="GO" id="GO:0005886">
    <property type="term" value="C:plasma membrane"/>
    <property type="evidence" value="ECO:0007669"/>
    <property type="project" value="UniProtKB-SubCell"/>
</dbReference>
<evidence type="ECO:0000256" key="4">
    <source>
        <dbReference type="ARBA" id="ARBA00022692"/>
    </source>
</evidence>
<dbReference type="OrthoDB" id="6356248at2759"/>
<evidence type="ECO:0000256" key="7">
    <source>
        <dbReference type="RuleBase" id="RU910716"/>
    </source>
</evidence>
<dbReference type="Pfam" id="PF09815">
    <property type="entry name" value="XK-related"/>
    <property type="match status" value="1"/>
</dbReference>
<evidence type="ECO:0000256" key="8">
    <source>
        <dbReference type="SAM" id="MobiDB-lite"/>
    </source>
</evidence>
<protein>
    <recommendedName>
        <fullName evidence="7">XK-related protein</fullName>
    </recommendedName>
</protein>
<dbReference type="GeneID" id="109480829"/>
<feature type="transmembrane region" description="Helical" evidence="7">
    <location>
        <begin position="82"/>
        <end position="106"/>
    </location>
</feature>
<dbReference type="InterPro" id="IPR050895">
    <property type="entry name" value="XK-related_scramblase"/>
</dbReference>
<feature type="transmembrane region" description="Helical" evidence="7">
    <location>
        <begin position="199"/>
        <end position="217"/>
    </location>
</feature>
<evidence type="ECO:0000256" key="1">
    <source>
        <dbReference type="ARBA" id="ARBA00004651"/>
    </source>
</evidence>
<sequence>MASGRANANTRSPSPRQQTSATRGSGGLKARYDRFLAWLYEEEFTYIDALFVVVGIVTFLADIVSDVVLAVTNYFLQGYYGWFAMTITFVLLPSIVLQLCSIRWYLQDRSKAPESERTGVFSCLWRGLLHFLQLGTMWRCFQALMYGFRSRRDHQRWYNLWLAEWTDVCLLRMFEAFLESAPQLVLQLYIMQVRGQSDFLTVLAVGTSLASLSVALVSHHKSLREALPNAERITYTGVVLWTLWRLCTVSARVVAISLFASQFHWYTFAILGGHFLIMFVWRSCQDIKFYDSRVEQTGFNIVIAFVNIFSWLSMVQQSRSRYRATAFYALVYTENAVMAGLWYWRIQQAGQRPAYLKPALLLVYVGFFVGIIFMSLHYLFCHPKQIPICIRPFDDVDGPEKAGSGSVDEVDGSEVVASQAKIPTMNFGFTCRWKVTEDDMKNFERRLSRSSTGRCSADGKRKSAGNGDKSPDETSVCAVSVDYGNHKENFCRECESSV</sequence>
<dbReference type="Proteomes" id="UP000515135">
    <property type="component" value="Unplaced"/>
</dbReference>
<keyword evidence="5 7" id="KW-1133">Transmembrane helix</keyword>
<dbReference type="GO" id="GO:1902742">
    <property type="term" value="P:apoptotic process involved in development"/>
    <property type="evidence" value="ECO:0007669"/>
    <property type="project" value="TreeGrafter"/>
</dbReference>
<dbReference type="PANTHER" id="PTHR16024:SF6">
    <property type="entry name" value="XK-RELATED PROTEIN"/>
    <property type="match status" value="1"/>
</dbReference>
<feature type="transmembrane region" description="Helical" evidence="7">
    <location>
        <begin position="358"/>
        <end position="380"/>
    </location>
</feature>
<evidence type="ECO:0000313" key="9">
    <source>
        <dbReference type="Proteomes" id="UP000515135"/>
    </source>
</evidence>
<feature type="transmembrane region" description="Helical" evidence="7">
    <location>
        <begin position="326"/>
        <end position="346"/>
    </location>
</feature>
<dbReference type="KEGG" id="bbel:109480829"/>
<comment type="similarity">
    <text evidence="2 7">Belongs to the XK family.</text>
</comment>
<keyword evidence="3" id="KW-1003">Cell membrane</keyword>
<feature type="region of interest" description="Disordered" evidence="8">
    <location>
        <begin position="451"/>
        <end position="474"/>
    </location>
</feature>
<feature type="region of interest" description="Disordered" evidence="8">
    <location>
        <begin position="1"/>
        <end position="26"/>
    </location>
</feature>
<keyword evidence="6 7" id="KW-0472">Membrane</keyword>
<keyword evidence="9" id="KW-1185">Reference proteome</keyword>
<dbReference type="PANTHER" id="PTHR16024">
    <property type="entry name" value="XK-RELATED PROTEIN"/>
    <property type="match status" value="1"/>
</dbReference>
<feature type="transmembrane region" description="Helical" evidence="7">
    <location>
        <begin position="265"/>
        <end position="284"/>
    </location>
</feature>
<feature type="transmembrane region" description="Helical" evidence="7">
    <location>
        <begin position="296"/>
        <end position="314"/>
    </location>
</feature>
<evidence type="ECO:0000256" key="3">
    <source>
        <dbReference type="ARBA" id="ARBA00022475"/>
    </source>
</evidence>
<dbReference type="GO" id="GO:0043652">
    <property type="term" value="P:engulfment of apoptotic cell"/>
    <property type="evidence" value="ECO:0007669"/>
    <property type="project" value="TreeGrafter"/>
</dbReference>
<gene>
    <name evidence="10" type="primary">LOC109480829</name>
</gene>
<evidence type="ECO:0000256" key="2">
    <source>
        <dbReference type="ARBA" id="ARBA00008789"/>
    </source>
</evidence>
<dbReference type="AlphaFoldDB" id="A0A6P5A633"/>
<evidence type="ECO:0000313" key="10">
    <source>
        <dbReference type="RefSeq" id="XP_019638712.1"/>
    </source>
</evidence>
<evidence type="ECO:0000256" key="6">
    <source>
        <dbReference type="ARBA" id="ARBA00023136"/>
    </source>
</evidence>
<comment type="subcellular location">
    <subcellularLocation>
        <location evidence="1">Cell membrane</location>
        <topology evidence="1">Multi-pass membrane protein</topology>
    </subcellularLocation>
    <subcellularLocation>
        <location evidence="7">Membrane</location>
        <topology evidence="7">Multi-pass membrane protein</topology>
    </subcellularLocation>
</comment>